<evidence type="ECO:0000256" key="4">
    <source>
        <dbReference type="ARBA" id="ARBA00022989"/>
    </source>
</evidence>
<dbReference type="Pfam" id="PF04277">
    <property type="entry name" value="OAD_gamma"/>
    <property type="match status" value="1"/>
</dbReference>
<sequence length="98" mass="10216">MENIETGLLLMVVGMTTVFAILLIVINLGKGLIVLVNKYAPEEIIAKKPVAATVRVQTATPTQTTAIGSLSGQETAAIVSAISAVTRGQGKVIKIEKV</sequence>
<keyword evidence="2" id="KW-1003">Cell membrane</keyword>
<accession>A0A173TYL6</accession>
<organism evidence="7 8">
    <name type="scientific">Parabacteroides distasonis</name>
    <dbReference type="NCBI Taxonomy" id="823"/>
    <lineage>
        <taxon>Bacteria</taxon>
        <taxon>Pseudomonadati</taxon>
        <taxon>Bacteroidota</taxon>
        <taxon>Bacteroidia</taxon>
        <taxon>Bacteroidales</taxon>
        <taxon>Tannerellaceae</taxon>
        <taxon>Parabacteroides</taxon>
    </lineage>
</organism>
<gene>
    <name evidence="7" type="ORF">ERS852429_01809</name>
</gene>
<evidence type="ECO:0000313" key="7">
    <source>
        <dbReference type="EMBL" id="CUN06965.1"/>
    </source>
</evidence>
<reference evidence="7 8" key="1">
    <citation type="submission" date="2015-09" db="EMBL/GenBank/DDBJ databases">
        <authorList>
            <consortium name="Pathogen Informatics"/>
        </authorList>
    </citation>
    <scope>NUCLEOTIDE SEQUENCE [LARGE SCALE GENOMIC DNA]</scope>
    <source>
        <strain evidence="7 8">2789STDY5608872</strain>
    </source>
</reference>
<dbReference type="GO" id="GO:0036376">
    <property type="term" value="P:sodium ion export across plasma membrane"/>
    <property type="evidence" value="ECO:0007669"/>
    <property type="project" value="InterPro"/>
</dbReference>
<evidence type="ECO:0000256" key="2">
    <source>
        <dbReference type="ARBA" id="ARBA00022475"/>
    </source>
</evidence>
<evidence type="ECO:0000256" key="3">
    <source>
        <dbReference type="ARBA" id="ARBA00022692"/>
    </source>
</evidence>
<keyword evidence="4 6" id="KW-1133">Transmembrane helix</keyword>
<dbReference type="InterPro" id="IPR005899">
    <property type="entry name" value="Na_pump_deCOase"/>
</dbReference>
<feature type="transmembrane region" description="Helical" evidence="6">
    <location>
        <begin position="6"/>
        <end position="28"/>
    </location>
</feature>
<proteinExistence type="predicted"/>
<evidence type="ECO:0000256" key="1">
    <source>
        <dbReference type="ARBA" id="ARBA00004236"/>
    </source>
</evidence>
<evidence type="ECO:0000313" key="8">
    <source>
        <dbReference type="Proteomes" id="UP000095591"/>
    </source>
</evidence>
<protein>
    <submittedName>
        <fullName evidence="7">Oxaloacetate decarboxylase subunit gamma</fullName>
    </submittedName>
</protein>
<dbReference type="GO" id="GO:0015081">
    <property type="term" value="F:sodium ion transmembrane transporter activity"/>
    <property type="evidence" value="ECO:0007669"/>
    <property type="project" value="InterPro"/>
</dbReference>
<evidence type="ECO:0000256" key="5">
    <source>
        <dbReference type="ARBA" id="ARBA00023136"/>
    </source>
</evidence>
<dbReference type="RefSeq" id="WP_057319255.1">
    <property type="nucleotide sequence ID" value="NZ_CP132899.1"/>
</dbReference>
<dbReference type="AlphaFoldDB" id="A0A173TYL6"/>
<keyword evidence="3 6" id="KW-0812">Transmembrane</keyword>
<evidence type="ECO:0000256" key="6">
    <source>
        <dbReference type="SAM" id="Phobius"/>
    </source>
</evidence>
<dbReference type="Proteomes" id="UP000095591">
    <property type="component" value="Unassembled WGS sequence"/>
</dbReference>
<comment type="subcellular location">
    <subcellularLocation>
        <location evidence="1">Cell membrane</location>
    </subcellularLocation>
</comment>
<name>A0A173TYL6_PARDI</name>
<keyword evidence="5 6" id="KW-0472">Membrane</keyword>
<dbReference type="GO" id="GO:0005886">
    <property type="term" value="C:plasma membrane"/>
    <property type="evidence" value="ECO:0007669"/>
    <property type="project" value="UniProtKB-SubCell"/>
</dbReference>
<dbReference type="EMBL" id="CYXP01000003">
    <property type="protein sequence ID" value="CUN06965.1"/>
    <property type="molecule type" value="Genomic_DNA"/>
</dbReference>